<feature type="region of interest" description="Disordered" evidence="1">
    <location>
        <begin position="1"/>
        <end position="21"/>
    </location>
</feature>
<dbReference type="Proteomes" id="UP000499080">
    <property type="component" value="Unassembled WGS sequence"/>
</dbReference>
<feature type="compositionally biased region" description="Polar residues" evidence="1">
    <location>
        <begin position="89"/>
        <end position="105"/>
    </location>
</feature>
<protein>
    <submittedName>
        <fullName evidence="2">Uncharacterized protein</fullName>
    </submittedName>
</protein>
<name>A0A4Y2C408_ARAVE</name>
<sequence length="111" mass="12110">MPFPPNSGRMNGTTVALDGTSTASFQRSRLLQHRGNDQKSCLQRDMAHSQLTLRDLASEPPIAVVVESWEPHCSSQPAASLQAHISLPSPQTTWNISGGEESSTTHCHEFK</sequence>
<organism evidence="2 3">
    <name type="scientific">Araneus ventricosus</name>
    <name type="common">Orbweaver spider</name>
    <name type="synonym">Epeira ventricosa</name>
    <dbReference type="NCBI Taxonomy" id="182803"/>
    <lineage>
        <taxon>Eukaryota</taxon>
        <taxon>Metazoa</taxon>
        <taxon>Ecdysozoa</taxon>
        <taxon>Arthropoda</taxon>
        <taxon>Chelicerata</taxon>
        <taxon>Arachnida</taxon>
        <taxon>Araneae</taxon>
        <taxon>Araneomorphae</taxon>
        <taxon>Entelegynae</taxon>
        <taxon>Araneoidea</taxon>
        <taxon>Araneidae</taxon>
        <taxon>Araneus</taxon>
    </lineage>
</organism>
<accession>A0A4Y2C408</accession>
<evidence type="ECO:0000256" key="1">
    <source>
        <dbReference type="SAM" id="MobiDB-lite"/>
    </source>
</evidence>
<feature type="region of interest" description="Disordered" evidence="1">
    <location>
        <begin position="89"/>
        <end position="111"/>
    </location>
</feature>
<feature type="compositionally biased region" description="Polar residues" evidence="1">
    <location>
        <begin position="8"/>
        <end position="21"/>
    </location>
</feature>
<dbReference type="AlphaFoldDB" id="A0A4Y2C408"/>
<gene>
    <name evidence="2" type="ORF">AVEN_111606_1</name>
</gene>
<evidence type="ECO:0000313" key="3">
    <source>
        <dbReference type="Proteomes" id="UP000499080"/>
    </source>
</evidence>
<comment type="caution">
    <text evidence="2">The sequence shown here is derived from an EMBL/GenBank/DDBJ whole genome shotgun (WGS) entry which is preliminary data.</text>
</comment>
<reference evidence="2 3" key="1">
    <citation type="journal article" date="2019" name="Sci. Rep.">
        <title>Orb-weaving spider Araneus ventricosus genome elucidates the spidroin gene catalogue.</title>
        <authorList>
            <person name="Kono N."/>
            <person name="Nakamura H."/>
            <person name="Ohtoshi R."/>
            <person name="Moran D.A.P."/>
            <person name="Shinohara A."/>
            <person name="Yoshida Y."/>
            <person name="Fujiwara M."/>
            <person name="Mori M."/>
            <person name="Tomita M."/>
            <person name="Arakawa K."/>
        </authorList>
    </citation>
    <scope>NUCLEOTIDE SEQUENCE [LARGE SCALE GENOMIC DNA]</scope>
</reference>
<proteinExistence type="predicted"/>
<dbReference type="EMBL" id="BGPR01000140">
    <property type="protein sequence ID" value="GBL98477.1"/>
    <property type="molecule type" value="Genomic_DNA"/>
</dbReference>
<evidence type="ECO:0000313" key="2">
    <source>
        <dbReference type="EMBL" id="GBL98477.1"/>
    </source>
</evidence>
<keyword evidence="3" id="KW-1185">Reference proteome</keyword>